<dbReference type="InterPro" id="IPR051044">
    <property type="entry name" value="MAG_DAG_Lipase"/>
</dbReference>
<keyword evidence="2" id="KW-0378">Hydrolase</keyword>
<evidence type="ECO:0000259" key="1">
    <source>
        <dbReference type="Pfam" id="PF12146"/>
    </source>
</evidence>
<dbReference type="GeneID" id="301090934"/>
<dbReference type="EMBL" id="CP061839">
    <property type="protein sequence ID" value="QOW60252.1"/>
    <property type="molecule type" value="Genomic_DNA"/>
</dbReference>
<dbReference type="SUPFAM" id="SSF53474">
    <property type="entry name" value="alpha/beta-Hydrolases"/>
    <property type="match status" value="1"/>
</dbReference>
<proteinExistence type="predicted"/>
<organism evidence="2 3">
    <name type="scientific">Treponema pedis</name>
    <dbReference type="NCBI Taxonomy" id="409322"/>
    <lineage>
        <taxon>Bacteria</taxon>
        <taxon>Pseudomonadati</taxon>
        <taxon>Spirochaetota</taxon>
        <taxon>Spirochaetia</taxon>
        <taxon>Spirochaetales</taxon>
        <taxon>Treponemataceae</taxon>
        <taxon>Treponema</taxon>
    </lineage>
</organism>
<dbReference type="InterPro" id="IPR022742">
    <property type="entry name" value="Hydrolase_4"/>
</dbReference>
<dbReference type="Proteomes" id="UP000593915">
    <property type="component" value="Chromosome"/>
</dbReference>
<dbReference type="GO" id="GO:0016787">
    <property type="term" value="F:hydrolase activity"/>
    <property type="evidence" value="ECO:0007669"/>
    <property type="project" value="UniProtKB-KW"/>
</dbReference>
<accession>A0A7S6WNC1</accession>
<dbReference type="AlphaFoldDB" id="A0A7S6WNC1"/>
<dbReference type="Pfam" id="PF12146">
    <property type="entry name" value="Hydrolase_4"/>
    <property type="match status" value="1"/>
</dbReference>
<name>A0A7S6WNC1_9SPIR</name>
<evidence type="ECO:0000313" key="2">
    <source>
        <dbReference type="EMBL" id="QOW60252.1"/>
    </source>
</evidence>
<sequence>MQSIYQTMSDGVSIALHQWLPKKTPKAAIHIVHGMAEHSLRYDGFAEDACKCGFTVFSADHRGHGKTADKSGLKGFLADKNGFNRVVDDQREINEEIKKIYPNTPIIMLGHSFGSFVTQSYIENHGNTINACILSGSAGPNPIIGIASILANINALINGKKSCSKMMDKLSFGSYNKGIKGAKTEFDWLSRDENEVKKYINDEFCGFVCTSGFYKDLMYGLKKIHNRNEMTKIPLNLPVLLISGSKDPVSSNGKSIKKLYSIYKQNGIKNLELKLYEGARHELLNETNKEEVKTDILNWIKKTIKI</sequence>
<reference evidence="2 3" key="1">
    <citation type="submission" date="2020-09" db="EMBL/GenBank/DDBJ databases">
        <title>Characterization of Treponema spp. from bovine digital dermatitis in Korea.</title>
        <authorList>
            <person name="Espiritu H.M."/>
            <person name="Cho Y.I."/>
            <person name="Mamuad L."/>
        </authorList>
    </citation>
    <scope>NUCLEOTIDE SEQUENCE [LARGE SCALE GENOMIC DNA]</scope>
    <source>
        <strain evidence="2 3">KS1</strain>
    </source>
</reference>
<dbReference type="Gene3D" id="3.40.50.1820">
    <property type="entry name" value="alpha/beta hydrolase"/>
    <property type="match status" value="1"/>
</dbReference>
<dbReference type="PANTHER" id="PTHR11614">
    <property type="entry name" value="PHOSPHOLIPASE-RELATED"/>
    <property type="match status" value="1"/>
</dbReference>
<feature type="domain" description="Serine aminopeptidase S33" evidence="1">
    <location>
        <begin position="24"/>
        <end position="288"/>
    </location>
</feature>
<gene>
    <name evidence="2" type="ORF">IFE08_10505</name>
</gene>
<dbReference type="RefSeq" id="WP_020966272.1">
    <property type="nucleotide sequence ID" value="NZ_CP045670.1"/>
</dbReference>
<protein>
    <submittedName>
        <fullName evidence="2">Alpha/beta hydrolase</fullName>
    </submittedName>
</protein>
<dbReference type="InterPro" id="IPR029058">
    <property type="entry name" value="AB_hydrolase_fold"/>
</dbReference>
<evidence type="ECO:0000313" key="3">
    <source>
        <dbReference type="Proteomes" id="UP000593915"/>
    </source>
</evidence>